<proteinExistence type="predicted"/>
<protein>
    <submittedName>
        <fullName evidence="2">DUF3886 domain-containing protein</fullName>
    </submittedName>
</protein>
<name>A0A4Y6USP4_SACBS</name>
<keyword evidence="3" id="KW-1185">Reference proteome</keyword>
<dbReference type="EMBL" id="CP041217">
    <property type="protein sequence ID" value="QDH20679.1"/>
    <property type="molecule type" value="Genomic_DNA"/>
</dbReference>
<dbReference type="KEGG" id="saca:FFV09_07315"/>
<evidence type="ECO:0000313" key="3">
    <source>
        <dbReference type="Proteomes" id="UP000316968"/>
    </source>
</evidence>
<evidence type="ECO:0000313" key="2">
    <source>
        <dbReference type="EMBL" id="QDH20679.1"/>
    </source>
</evidence>
<dbReference type="RefSeq" id="WP_141447241.1">
    <property type="nucleotide sequence ID" value="NZ_CP041217.1"/>
</dbReference>
<gene>
    <name evidence="2" type="ORF">FFV09_07315</name>
</gene>
<feature type="region of interest" description="Disordered" evidence="1">
    <location>
        <begin position="39"/>
        <end position="60"/>
    </location>
</feature>
<sequence length="86" mass="9807">MAAKKKQPAARPAPSDKPATLKDMLNPEVLAKLQAQANELKATEEERRQTEQRQALEAKQAERKRLENDFEYLLGQSEGKKINKFD</sequence>
<accession>A0A4Y6USP4</accession>
<dbReference type="AlphaFoldDB" id="A0A4Y6USP4"/>
<dbReference type="Pfam" id="PF13025">
    <property type="entry name" value="DUF3886"/>
    <property type="match status" value="1"/>
</dbReference>
<organism evidence="2 3">
    <name type="scientific">Saccharibacillus brassicae</name>
    <dbReference type="NCBI Taxonomy" id="2583377"/>
    <lineage>
        <taxon>Bacteria</taxon>
        <taxon>Bacillati</taxon>
        <taxon>Bacillota</taxon>
        <taxon>Bacilli</taxon>
        <taxon>Bacillales</taxon>
        <taxon>Paenibacillaceae</taxon>
        <taxon>Saccharibacillus</taxon>
    </lineage>
</organism>
<evidence type="ECO:0000256" key="1">
    <source>
        <dbReference type="SAM" id="MobiDB-lite"/>
    </source>
</evidence>
<dbReference type="Proteomes" id="UP000316968">
    <property type="component" value="Chromosome"/>
</dbReference>
<feature type="compositionally biased region" description="Basic and acidic residues" evidence="1">
    <location>
        <begin position="41"/>
        <end position="60"/>
    </location>
</feature>
<dbReference type="InterPro" id="IPR024980">
    <property type="entry name" value="DUF3886"/>
</dbReference>
<reference evidence="2 3" key="1">
    <citation type="submission" date="2019-06" db="EMBL/GenBank/DDBJ databases">
        <title>Saccharibacillus brassicae sp. nov., an endophytic bacterium isolated from Chinese cabbage seeds (Brassica pekinensis).</title>
        <authorList>
            <person name="Jiang L."/>
            <person name="Lee J."/>
            <person name="Kim S.W."/>
        </authorList>
    </citation>
    <scope>NUCLEOTIDE SEQUENCE [LARGE SCALE GENOMIC DNA]</scope>
    <source>
        <strain evidence="3">KCTC 43072 / ATSA2</strain>
    </source>
</reference>
<feature type="region of interest" description="Disordered" evidence="1">
    <location>
        <begin position="1"/>
        <end position="27"/>
    </location>
</feature>